<evidence type="ECO:0000313" key="3">
    <source>
        <dbReference type="EMBL" id="MBB5719502.1"/>
    </source>
</evidence>
<dbReference type="RefSeq" id="WP_184004285.1">
    <property type="nucleotide sequence ID" value="NZ_BAABIF010000001.1"/>
</dbReference>
<dbReference type="Pfam" id="PF19577">
    <property type="entry name" value="DcaP"/>
    <property type="match status" value="1"/>
</dbReference>
<dbReference type="InterPro" id="IPR045748">
    <property type="entry name" value="DcaP"/>
</dbReference>
<dbReference type="Proteomes" id="UP000554342">
    <property type="component" value="Unassembled WGS sequence"/>
</dbReference>
<dbReference type="SUPFAM" id="SSF56935">
    <property type="entry name" value="Porins"/>
    <property type="match status" value="1"/>
</dbReference>
<feature type="coiled-coil region" evidence="1">
    <location>
        <begin position="24"/>
        <end position="65"/>
    </location>
</feature>
<feature type="chain" id="PRO_5032896481" description="Porin" evidence="2">
    <location>
        <begin position="20"/>
        <end position="464"/>
    </location>
</feature>
<keyword evidence="4" id="KW-1185">Reference proteome</keyword>
<evidence type="ECO:0000256" key="1">
    <source>
        <dbReference type="SAM" id="Coils"/>
    </source>
</evidence>
<evidence type="ECO:0000256" key="2">
    <source>
        <dbReference type="SAM" id="SignalP"/>
    </source>
</evidence>
<dbReference type="AlphaFoldDB" id="A0A840Z1D6"/>
<feature type="signal peptide" evidence="2">
    <location>
        <begin position="1"/>
        <end position="19"/>
    </location>
</feature>
<dbReference type="EMBL" id="JACIJI010000004">
    <property type="protein sequence ID" value="MBB5719502.1"/>
    <property type="molecule type" value="Genomic_DNA"/>
</dbReference>
<gene>
    <name evidence="3" type="ORF">FHR23_002443</name>
</gene>
<evidence type="ECO:0000313" key="4">
    <source>
        <dbReference type="Proteomes" id="UP000554342"/>
    </source>
</evidence>
<organism evidence="3 4">
    <name type="scientific">Stakelama sediminis</name>
    <dbReference type="NCBI Taxonomy" id="463200"/>
    <lineage>
        <taxon>Bacteria</taxon>
        <taxon>Pseudomonadati</taxon>
        <taxon>Pseudomonadota</taxon>
        <taxon>Alphaproteobacteria</taxon>
        <taxon>Sphingomonadales</taxon>
        <taxon>Sphingomonadaceae</taxon>
        <taxon>Stakelama</taxon>
    </lineage>
</organism>
<keyword evidence="2" id="KW-0732">Signal</keyword>
<evidence type="ECO:0008006" key="5">
    <source>
        <dbReference type="Google" id="ProtNLM"/>
    </source>
</evidence>
<keyword evidence="1" id="KW-0175">Coiled coil</keyword>
<comment type="caution">
    <text evidence="3">The sequence shown here is derived from an EMBL/GenBank/DDBJ whole genome shotgun (WGS) entry which is preliminary data.</text>
</comment>
<sequence length="464" mass="49410">MAKLKRAALGLLLSASALAVPELAHAQSAREAELEQRLERLEAQMQQLRADLAAARQQQAQTDATAQAAVTKSDDTATKVAAIEAQPTQPQGDGFRVGDTTFKVGGFIRVVASNSHFGDGEVPNNTVGRDFDLAQAVPVGGGAPSNVQDFTAKQSRAWISMSTSVGSHVVKGLIEADFQTLTGSQRTTNRYDFSLRRAFLQFDNWLIGQEWTTFQNVAVLPESTDFVGVAGGTIFVRQPMVRYTAALGQGMTLAVAAENPESGTATLGSPALTENGDDHIPDFTARLNVAGKSGEFALAGIARQISVNAGGDGVNQFGWGISGSGKLFLNAAHSADLRFMATYGSDIGRYVGFNFAPDAIYDPATDTLSRVKVFGGFAALRVPVAANVRVNLMGDYQNVDYADDLTIASIGGYNHRTYSGAVNLFYSPFKSVDLGVEYRHRVRTIVTGATGTLDRISVAGKYTF</sequence>
<protein>
    <recommendedName>
        <fullName evidence="5">Porin</fullName>
    </recommendedName>
</protein>
<name>A0A840Z1D6_9SPHN</name>
<reference evidence="3 4" key="1">
    <citation type="submission" date="2020-08" db="EMBL/GenBank/DDBJ databases">
        <title>Genomic Encyclopedia of Type Strains, Phase IV (KMG-IV): sequencing the most valuable type-strain genomes for metagenomic binning, comparative biology and taxonomic classification.</title>
        <authorList>
            <person name="Goeker M."/>
        </authorList>
    </citation>
    <scope>NUCLEOTIDE SEQUENCE [LARGE SCALE GENOMIC DNA]</scope>
    <source>
        <strain evidence="3 4">DSM 27203</strain>
    </source>
</reference>
<accession>A0A840Z1D6</accession>
<proteinExistence type="predicted"/>